<dbReference type="PANTHER" id="PTHR26312:SF222">
    <property type="entry name" value="EXPRESSED PROTEIN"/>
    <property type="match status" value="1"/>
</dbReference>
<dbReference type="Proteomes" id="UP000734854">
    <property type="component" value="Unassembled WGS sequence"/>
</dbReference>
<accession>A0A8J5KQZ4</accession>
<dbReference type="EMBL" id="JACMSC010000012">
    <property type="protein sequence ID" value="KAG6496178.1"/>
    <property type="molecule type" value="Genomic_DNA"/>
</dbReference>
<evidence type="ECO:0000313" key="3">
    <source>
        <dbReference type="Proteomes" id="UP000734854"/>
    </source>
</evidence>
<feature type="region of interest" description="Disordered" evidence="1">
    <location>
        <begin position="79"/>
        <end position="118"/>
    </location>
</feature>
<sequence>MTMMLRSSSTPLLGSLLSSPGHHHHASDSPHHHHPFTCHFCPPSASDSAHDSAGFLRRTLSEGNLRSVFSDDLPSKSSSAAARRAAHPSPHGISSSLYNPTTVAEEDEAREDDVSDEELDFVPGLKRCESGSPALPPLFLARGLGIDRLGSGLLTASVDWGSSIAGGLHSDVEAHFKKMVEENPSNALFLRNYAEFLYQTKGDLRRAEEYYSRAILAEPDDGETLSQYATVVWELHHDVERASSYFQQAVQAAPQDSHVFAAYAGFLWETEEDVAEESIPFATPDFAAAQGGMVAPVTA</sequence>
<feature type="compositionally biased region" description="Low complexity" evidence="1">
    <location>
        <begin position="7"/>
        <end position="20"/>
    </location>
</feature>
<gene>
    <name evidence="2" type="ORF">ZIOFF_044026</name>
</gene>
<dbReference type="SMART" id="SM00386">
    <property type="entry name" value="HAT"/>
    <property type="match status" value="3"/>
</dbReference>
<comment type="caution">
    <text evidence="2">The sequence shown here is derived from an EMBL/GenBank/DDBJ whole genome shotgun (WGS) entry which is preliminary data.</text>
</comment>
<feature type="compositionally biased region" description="Polar residues" evidence="1">
    <location>
        <begin position="92"/>
        <end position="102"/>
    </location>
</feature>
<feature type="region of interest" description="Disordered" evidence="1">
    <location>
        <begin position="1"/>
        <end position="33"/>
    </location>
</feature>
<reference evidence="2 3" key="1">
    <citation type="submission" date="2020-08" db="EMBL/GenBank/DDBJ databases">
        <title>Plant Genome Project.</title>
        <authorList>
            <person name="Zhang R.-G."/>
        </authorList>
    </citation>
    <scope>NUCLEOTIDE SEQUENCE [LARGE SCALE GENOMIC DNA]</scope>
    <source>
        <tissue evidence="2">Rhizome</tissue>
    </source>
</reference>
<protein>
    <submittedName>
        <fullName evidence="2">Uncharacterized protein</fullName>
    </submittedName>
</protein>
<dbReference type="AlphaFoldDB" id="A0A8J5KQZ4"/>
<dbReference type="PANTHER" id="PTHR26312">
    <property type="entry name" value="TETRATRICOPEPTIDE REPEAT PROTEIN 5"/>
    <property type="match status" value="1"/>
</dbReference>
<proteinExistence type="predicted"/>
<dbReference type="OrthoDB" id="1926212at2759"/>
<feature type="compositionally biased region" description="Basic residues" evidence="1">
    <location>
        <begin position="21"/>
        <end position="33"/>
    </location>
</feature>
<evidence type="ECO:0000313" key="2">
    <source>
        <dbReference type="EMBL" id="KAG6496178.1"/>
    </source>
</evidence>
<feature type="compositionally biased region" description="Acidic residues" evidence="1">
    <location>
        <begin position="104"/>
        <end position="118"/>
    </location>
</feature>
<dbReference type="GO" id="GO:0006396">
    <property type="term" value="P:RNA processing"/>
    <property type="evidence" value="ECO:0007669"/>
    <property type="project" value="InterPro"/>
</dbReference>
<evidence type="ECO:0000256" key="1">
    <source>
        <dbReference type="SAM" id="MobiDB-lite"/>
    </source>
</evidence>
<feature type="compositionally biased region" description="Low complexity" evidence="1">
    <location>
        <begin position="79"/>
        <end position="91"/>
    </location>
</feature>
<name>A0A8J5KQZ4_ZINOF</name>
<dbReference type="InterPro" id="IPR003107">
    <property type="entry name" value="HAT"/>
</dbReference>
<organism evidence="2 3">
    <name type="scientific">Zingiber officinale</name>
    <name type="common">Ginger</name>
    <name type="synonym">Amomum zingiber</name>
    <dbReference type="NCBI Taxonomy" id="94328"/>
    <lineage>
        <taxon>Eukaryota</taxon>
        <taxon>Viridiplantae</taxon>
        <taxon>Streptophyta</taxon>
        <taxon>Embryophyta</taxon>
        <taxon>Tracheophyta</taxon>
        <taxon>Spermatophyta</taxon>
        <taxon>Magnoliopsida</taxon>
        <taxon>Liliopsida</taxon>
        <taxon>Zingiberales</taxon>
        <taxon>Zingiberaceae</taxon>
        <taxon>Zingiber</taxon>
    </lineage>
</organism>
<keyword evidence="3" id="KW-1185">Reference proteome</keyword>